<gene>
    <name evidence="4" type="ORF">SAV14893_042850</name>
    <name evidence="5" type="ORF">SAV31267_044020</name>
</gene>
<dbReference type="EMBL" id="BJHX01000001">
    <property type="protein sequence ID" value="GDY64892.1"/>
    <property type="molecule type" value="Genomic_DNA"/>
</dbReference>
<dbReference type="Pfam" id="PF08327">
    <property type="entry name" value="AHSA1"/>
    <property type="match status" value="1"/>
</dbReference>
<evidence type="ECO:0000313" key="5">
    <source>
        <dbReference type="EMBL" id="GDY74917.1"/>
    </source>
</evidence>
<name>A0A4D4LU98_STRAX</name>
<dbReference type="STRING" id="33903.AQJ43_22030"/>
<feature type="compositionally biased region" description="Basic and acidic residues" evidence="2">
    <location>
        <begin position="1"/>
        <end position="17"/>
    </location>
</feature>
<comment type="similarity">
    <text evidence="1">Belongs to the AHA1 family.</text>
</comment>
<evidence type="ECO:0000313" key="7">
    <source>
        <dbReference type="Proteomes" id="UP000302139"/>
    </source>
</evidence>
<dbReference type="Proteomes" id="UP000299211">
    <property type="component" value="Unassembled WGS sequence"/>
</dbReference>
<dbReference type="OMA" id="LRFTHEF"/>
<evidence type="ECO:0000313" key="4">
    <source>
        <dbReference type="EMBL" id="GDY64892.1"/>
    </source>
</evidence>
<dbReference type="InterPro" id="IPR013538">
    <property type="entry name" value="ASHA1/2-like_C"/>
</dbReference>
<organism evidence="4 7">
    <name type="scientific">Streptomyces avermitilis</name>
    <dbReference type="NCBI Taxonomy" id="33903"/>
    <lineage>
        <taxon>Bacteria</taxon>
        <taxon>Bacillati</taxon>
        <taxon>Actinomycetota</taxon>
        <taxon>Actinomycetes</taxon>
        <taxon>Kitasatosporales</taxon>
        <taxon>Streptomycetaceae</taxon>
        <taxon>Streptomyces</taxon>
    </lineage>
</organism>
<accession>A0A4D4LU98</accession>
<evidence type="ECO:0000256" key="1">
    <source>
        <dbReference type="ARBA" id="ARBA00006817"/>
    </source>
</evidence>
<sequence length="161" mass="17623">MTHPLDPLDPRDPRDPAHPAGPTGPIGPIGSIGAIEKGPVETRGNAYVRHYRLSFPQPVDKVWATVATSEGLRAWLAVAEPFEPRLGGAVGLQGEGRITAWDVERVAEYTVQGRGRVRFHLEPAHPTGTTVRFTHESDEATDPGWHARFERLVRAVADQGR</sequence>
<dbReference type="SUPFAM" id="SSF55961">
    <property type="entry name" value="Bet v1-like"/>
    <property type="match status" value="1"/>
</dbReference>
<reference evidence="4 7" key="2">
    <citation type="submission" date="2019-04" db="EMBL/GenBank/DDBJ databases">
        <title>Draft genome sequences of Streptomyces avermitilis NBRC 14893.</title>
        <authorList>
            <person name="Komaki H."/>
            <person name="Tamura T."/>
            <person name="Hosoyama A."/>
        </authorList>
    </citation>
    <scope>NUCLEOTIDE SEQUENCE [LARGE SCALE GENOMIC DNA]</scope>
    <source>
        <strain evidence="4 7">NBRC 14893</strain>
    </source>
</reference>
<proteinExistence type="inferred from homology"/>
<dbReference type="Gene3D" id="3.30.530.20">
    <property type="match status" value="1"/>
</dbReference>
<dbReference type="EMBL" id="BJHY01000001">
    <property type="protein sequence ID" value="GDY74917.1"/>
    <property type="molecule type" value="Genomic_DNA"/>
</dbReference>
<comment type="caution">
    <text evidence="4">The sequence shown here is derived from an EMBL/GenBank/DDBJ whole genome shotgun (WGS) entry which is preliminary data.</text>
</comment>
<feature type="domain" description="Activator of Hsp90 ATPase homologue 1/2-like C-terminal" evidence="3">
    <location>
        <begin position="58"/>
        <end position="144"/>
    </location>
</feature>
<evidence type="ECO:0000259" key="3">
    <source>
        <dbReference type="Pfam" id="PF08327"/>
    </source>
</evidence>
<feature type="compositionally biased region" description="Low complexity" evidence="2">
    <location>
        <begin position="18"/>
        <end position="35"/>
    </location>
</feature>
<dbReference type="AlphaFoldDB" id="A0A4D4LU98"/>
<feature type="region of interest" description="Disordered" evidence="2">
    <location>
        <begin position="1"/>
        <end position="35"/>
    </location>
</feature>
<protein>
    <recommendedName>
        <fullName evidence="3">Activator of Hsp90 ATPase homologue 1/2-like C-terminal domain-containing protein</fullName>
    </recommendedName>
</protein>
<dbReference type="InterPro" id="IPR023393">
    <property type="entry name" value="START-like_dom_sf"/>
</dbReference>
<evidence type="ECO:0000256" key="2">
    <source>
        <dbReference type="SAM" id="MobiDB-lite"/>
    </source>
</evidence>
<evidence type="ECO:0000313" key="6">
    <source>
        <dbReference type="Proteomes" id="UP000299211"/>
    </source>
</evidence>
<reference evidence="5 6" key="1">
    <citation type="submission" date="2019-04" db="EMBL/GenBank/DDBJ databases">
        <title>Draft genome sequences of Streptomyces avermitilis ATCC 31267.</title>
        <authorList>
            <person name="Komaki H."/>
            <person name="Tamura T."/>
            <person name="Hosoyama A."/>
        </authorList>
    </citation>
    <scope>NUCLEOTIDE SEQUENCE [LARGE SCALE GENOMIC DNA]</scope>
    <source>
        <strain evidence="5 6">ATCC 31267</strain>
    </source>
</reference>
<dbReference type="Proteomes" id="UP000302139">
    <property type="component" value="Unassembled WGS sequence"/>
</dbReference>